<evidence type="ECO:0000313" key="3">
    <source>
        <dbReference type="EMBL" id="BDM71490.1"/>
    </source>
</evidence>
<feature type="compositionally biased region" description="Pro residues" evidence="2">
    <location>
        <begin position="312"/>
        <end position="324"/>
    </location>
</feature>
<dbReference type="InterPro" id="IPR004165">
    <property type="entry name" value="CoA_trans_fam_I"/>
</dbReference>
<dbReference type="Gene3D" id="3.30.30.40">
    <property type="match status" value="1"/>
</dbReference>
<accession>A0ABN6R1V7</accession>
<dbReference type="Pfam" id="PF01144">
    <property type="entry name" value="CoA_trans"/>
    <property type="match status" value="2"/>
</dbReference>
<protein>
    <submittedName>
        <fullName evidence="3">Uncharacterized protein</fullName>
    </submittedName>
</protein>
<feature type="compositionally biased region" description="Low complexity" evidence="2">
    <location>
        <begin position="566"/>
        <end position="582"/>
    </location>
</feature>
<reference evidence="3" key="1">
    <citation type="submission" date="2022-06" db="EMBL/GenBank/DDBJ databases">
        <title>Complete genome sequence of Streptomyces nigrescens HEK616.</title>
        <authorList>
            <person name="Asamizu S."/>
            <person name="Onaka H."/>
        </authorList>
    </citation>
    <scope>NUCLEOTIDE SEQUENCE</scope>
    <source>
        <strain evidence="3">HEK616</strain>
    </source>
</reference>
<dbReference type="Gene3D" id="3.40.1080.10">
    <property type="entry name" value="Glutaconate Coenzyme A-transferase"/>
    <property type="match status" value="2"/>
</dbReference>
<dbReference type="SUPFAM" id="SSF100950">
    <property type="entry name" value="NagB/RpiA/CoA transferase-like"/>
    <property type="match status" value="2"/>
</dbReference>
<dbReference type="Proteomes" id="UP001059597">
    <property type="component" value="Chromosome"/>
</dbReference>
<gene>
    <name evidence="3" type="ORF">HEK616_49770</name>
</gene>
<feature type="region of interest" description="Disordered" evidence="2">
    <location>
        <begin position="268"/>
        <end position="326"/>
    </location>
</feature>
<feature type="compositionally biased region" description="Pro residues" evidence="2">
    <location>
        <begin position="282"/>
        <end position="305"/>
    </location>
</feature>
<comment type="similarity">
    <text evidence="1">Belongs to the 3-oxoacid CoA-transferase subunit B family.</text>
</comment>
<dbReference type="SMART" id="SM00882">
    <property type="entry name" value="CoA_trans"/>
    <property type="match status" value="2"/>
</dbReference>
<evidence type="ECO:0000256" key="1">
    <source>
        <dbReference type="ARBA" id="ARBA00007047"/>
    </source>
</evidence>
<evidence type="ECO:0000313" key="4">
    <source>
        <dbReference type="Proteomes" id="UP001059597"/>
    </source>
</evidence>
<feature type="region of interest" description="Disordered" evidence="2">
    <location>
        <begin position="566"/>
        <end position="591"/>
    </location>
</feature>
<dbReference type="InterPro" id="IPR037171">
    <property type="entry name" value="NagB/RpiA_transferase-like"/>
</dbReference>
<dbReference type="PANTHER" id="PTHR43293">
    <property type="entry name" value="ACETATE COA-TRANSFERASE YDIF"/>
    <property type="match status" value="1"/>
</dbReference>
<proteinExistence type="inferred from homology"/>
<sequence>MADIRSLYEAVAELIHDGDTVALEGFTHLIPFAAAHEIIRQGRTGLTLARMTPDVVYDQLIGAGVAAKLVFSWGGNPGVGSLHRFRDAVENGWPGPLETDEHSHAGMANRYAAGAAGLPFAVLRGYRGSDIPSRTPTVATVTCPFTGEELAAVAALNPDVTVIHAQQADRAGNVQLWGLTGVQKEAALAARRVLVTVEELVDTLEPRPGGVVLPTWVVEAVAVVPGGAHPSYAAGYSVRDNAFYRRWDGISRDRAAFGRWLEGIRGGAGSSPAATVPTTAPDAPPVPEAPPASDAPPASVAPPAPAHASAPAPSPTPTPAPPCTPDELMEVNAARALAGARTCFVGIGLPSTAANLARRTVNPDLVLIYESGTLGSKPTRLPLSIGDGELADTADAVVSVPEMFNYWLQGGRIDVGFLGAAQVDRFANINTTVVDRGPGKPEGRLPGAGGAPEIAANCGQVLMVLRHSRRNFVGALDFVTTLGHGSGPRDRTALGLPGAGPTAVITDLGVLRPDPGTAELVLTDLHPGVTVEQVRAATGWDLKEADRIGVTDPPTAAELTALRALKAATPPATPASGTPEAAAARKDTATR</sequence>
<keyword evidence="4" id="KW-1185">Reference proteome</keyword>
<name>A0ABN6R1V7_STRNI</name>
<feature type="compositionally biased region" description="Low complexity" evidence="2">
    <location>
        <begin position="270"/>
        <end position="281"/>
    </location>
</feature>
<evidence type="ECO:0000256" key="2">
    <source>
        <dbReference type="SAM" id="MobiDB-lite"/>
    </source>
</evidence>
<organism evidence="3 4">
    <name type="scientific">Streptomyces nigrescens</name>
    <dbReference type="NCBI Taxonomy" id="1920"/>
    <lineage>
        <taxon>Bacteria</taxon>
        <taxon>Bacillati</taxon>
        <taxon>Actinomycetota</taxon>
        <taxon>Actinomycetes</taxon>
        <taxon>Kitasatosporales</taxon>
        <taxon>Streptomycetaceae</taxon>
        <taxon>Streptomyces</taxon>
    </lineage>
</organism>
<dbReference type="EMBL" id="AP026073">
    <property type="protein sequence ID" value="BDM71490.1"/>
    <property type="molecule type" value="Genomic_DNA"/>
</dbReference>
<dbReference type="PANTHER" id="PTHR43293:SF3">
    <property type="entry name" value="CHOLESTEROL RING-CLEAVING HYDROLASE IPDB SUBUNIT"/>
    <property type="match status" value="1"/>
</dbReference>